<feature type="chain" id="PRO_5042663276" description="Xyloglucan endotransglucosylase/hydrolase" evidence="6">
    <location>
        <begin position="30"/>
        <end position="297"/>
    </location>
</feature>
<dbReference type="PANTHER" id="PTHR31062">
    <property type="entry name" value="XYLOGLUCAN ENDOTRANSGLUCOSYLASE/HYDROLASE PROTEIN 8-RELATED"/>
    <property type="match status" value="1"/>
</dbReference>
<feature type="active site" description="Proton donor" evidence="5">
    <location>
        <position position="119"/>
    </location>
</feature>
<dbReference type="InterPro" id="IPR044791">
    <property type="entry name" value="Beta-glucanase/XTH"/>
</dbReference>
<dbReference type="CDD" id="cd02176">
    <property type="entry name" value="GH16_XET"/>
    <property type="match status" value="1"/>
</dbReference>
<gene>
    <name evidence="8" type="primary">XTH2</name>
    <name evidence="8" type="ORF">KSP39_PZI013503</name>
</gene>
<dbReference type="GO" id="GO:0016762">
    <property type="term" value="F:xyloglucan:xyloglucosyl transferase activity"/>
    <property type="evidence" value="ECO:0007669"/>
    <property type="project" value="UniProtKB-EC"/>
</dbReference>
<dbReference type="EMBL" id="JBBWWQ010000011">
    <property type="protein sequence ID" value="KAK8935316.1"/>
    <property type="molecule type" value="Genomic_DNA"/>
</dbReference>
<dbReference type="InterPro" id="IPR000757">
    <property type="entry name" value="Beta-glucanase-like"/>
</dbReference>
<dbReference type="InterPro" id="IPR010713">
    <property type="entry name" value="XET_C"/>
</dbReference>
<evidence type="ECO:0000256" key="5">
    <source>
        <dbReference type="PIRSR" id="PIRSR005604-1"/>
    </source>
</evidence>
<organism evidence="8 9">
    <name type="scientific">Platanthera zijinensis</name>
    <dbReference type="NCBI Taxonomy" id="2320716"/>
    <lineage>
        <taxon>Eukaryota</taxon>
        <taxon>Viridiplantae</taxon>
        <taxon>Streptophyta</taxon>
        <taxon>Embryophyta</taxon>
        <taxon>Tracheophyta</taxon>
        <taxon>Spermatophyta</taxon>
        <taxon>Magnoliopsida</taxon>
        <taxon>Liliopsida</taxon>
        <taxon>Asparagales</taxon>
        <taxon>Orchidaceae</taxon>
        <taxon>Orchidoideae</taxon>
        <taxon>Orchideae</taxon>
        <taxon>Orchidinae</taxon>
        <taxon>Platanthera</taxon>
    </lineage>
</organism>
<evidence type="ECO:0000256" key="6">
    <source>
        <dbReference type="RuleBase" id="RU361120"/>
    </source>
</evidence>
<dbReference type="Pfam" id="PF06955">
    <property type="entry name" value="XET_C"/>
    <property type="match status" value="1"/>
</dbReference>
<comment type="similarity">
    <text evidence="6">Belongs to the glycosyl hydrolase 16 family.</text>
</comment>
<keyword evidence="6" id="KW-0134">Cell wall</keyword>
<keyword evidence="4 6" id="KW-0326">Glycosidase</keyword>
<dbReference type="FunFam" id="2.60.120.200:FF:000025">
    <property type="entry name" value="Xyloglucan endotransglucosylase/hydrolase"/>
    <property type="match status" value="1"/>
</dbReference>
<feature type="signal peptide" evidence="6">
    <location>
        <begin position="1"/>
        <end position="29"/>
    </location>
</feature>
<keyword evidence="6" id="KW-0732">Signal</keyword>
<dbReference type="GO" id="GO:0071555">
    <property type="term" value="P:cell wall organization"/>
    <property type="evidence" value="ECO:0007669"/>
    <property type="project" value="UniProtKB-KW"/>
</dbReference>
<reference evidence="8 9" key="1">
    <citation type="journal article" date="2022" name="Nat. Plants">
        <title>Genomes of leafy and leafless Platanthera orchids illuminate the evolution of mycoheterotrophy.</title>
        <authorList>
            <person name="Li M.H."/>
            <person name="Liu K.W."/>
            <person name="Li Z."/>
            <person name="Lu H.C."/>
            <person name="Ye Q.L."/>
            <person name="Zhang D."/>
            <person name="Wang J.Y."/>
            <person name="Li Y.F."/>
            <person name="Zhong Z.M."/>
            <person name="Liu X."/>
            <person name="Yu X."/>
            <person name="Liu D.K."/>
            <person name="Tu X.D."/>
            <person name="Liu B."/>
            <person name="Hao Y."/>
            <person name="Liao X.Y."/>
            <person name="Jiang Y.T."/>
            <person name="Sun W.H."/>
            <person name="Chen J."/>
            <person name="Chen Y.Q."/>
            <person name="Ai Y."/>
            <person name="Zhai J.W."/>
            <person name="Wu S.S."/>
            <person name="Zhou Z."/>
            <person name="Hsiao Y.Y."/>
            <person name="Wu W.L."/>
            <person name="Chen Y.Y."/>
            <person name="Lin Y.F."/>
            <person name="Hsu J.L."/>
            <person name="Li C.Y."/>
            <person name="Wang Z.W."/>
            <person name="Zhao X."/>
            <person name="Zhong W.Y."/>
            <person name="Ma X.K."/>
            <person name="Ma L."/>
            <person name="Huang J."/>
            <person name="Chen G.Z."/>
            <person name="Huang M.Z."/>
            <person name="Huang L."/>
            <person name="Peng D.H."/>
            <person name="Luo Y.B."/>
            <person name="Zou S.Q."/>
            <person name="Chen S.P."/>
            <person name="Lan S."/>
            <person name="Tsai W.C."/>
            <person name="Van de Peer Y."/>
            <person name="Liu Z.J."/>
        </authorList>
    </citation>
    <scope>NUCLEOTIDE SEQUENCE [LARGE SCALE GENOMIC DNA]</scope>
    <source>
        <strain evidence="8">Lor287</strain>
    </source>
</reference>
<name>A0AAP0BBP9_9ASPA</name>
<evidence type="ECO:0000256" key="4">
    <source>
        <dbReference type="ARBA" id="ARBA00023295"/>
    </source>
</evidence>
<keyword evidence="6" id="KW-0052">Apoplast</keyword>
<accession>A0AAP0BBP9</accession>
<evidence type="ECO:0000259" key="7">
    <source>
        <dbReference type="PROSITE" id="PS51762"/>
    </source>
</evidence>
<evidence type="ECO:0000313" key="9">
    <source>
        <dbReference type="Proteomes" id="UP001418222"/>
    </source>
</evidence>
<dbReference type="GO" id="GO:0004553">
    <property type="term" value="F:hydrolase activity, hydrolyzing O-glycosyl compounds"/>
    <property type="evidence" value="ECO:0007669"/>
    <property type="project" value="InterPro"/>
</dbReference>
<dbReference type="Pfam" id="PF00722">
    <property type="entry name" value="Glyco_hydro_16"/>
    <property type="match status" value="1"/>
</dbReference>
<comment type="PTM">
    <text evidence="6">Contains at least one intrachain disulfide bond essential for its enzymatic activity.</text>
</comment>
<dbReference type="PROSITE" id="PS51762">
    <property type="entry name" value="GH16_2"/>
    <property type="match status" value="1"/>
</dbReference>
<evidence type="ECO:0000256" key="2">
    <source>
        <dbReference type="ARBA" id="ARBA00022801"/>
    </source>
</evidence>
<comment type="caution">
    <text evidence="8">The sequence shown here is derived from an EMBL/GenBank/DDBJ whole genome shotgun (WGS) entry which is preliminary data.</text>
</comment>
<dbReference type="InterPro" id="IPR013320">
    <property type="entry name" value="ConA-like_dom_sf"/>
</dbReference>
<feature type="domain" description="GH16" evidence="7">
    <location>
        <begin position="26"/>
        <end position="228"/>
    </location>
</feature>
<sequence length="297" mass="33297">MAPTQVLASRSCCGTLLLLLLLFFSSLFASSTCQQTAAFSENFAATWGGDRVNILDNQREVVLSMDKISGAGFGSKLTYGSGSFHLKIKLPGNNSAGIVTAYYTSSDQSKSSHDELDMEFLGNVQGKPITLQTNVFTNGEGNREQRVNLWFDPTADFHDYKILWNTYQVVFYVDDTPIRVFANKANKGVSYPNKPMQVIASLWNGEDWATDGGKTKINWSNAPFNAHFQGFSVDGCVLTSPDDNQCASPTLWWNSERYQQLSSSERLAYENVKKNYMTYDYCNDVRRFQTMPLECPQ</sequence>
<evidence type="ECO:0000313" key="8">
    <source>
        <dbReference type="EMBL" id="KAK8935316.1"/>
    </source>
</evidence>
<feature type="active site" description="Nucleophile" evidence="5">
    <location>
        <position position="115"/>
    </location>
</feature>
<evidence type="ECO:0000256" key="3">
    <source>
        <dbReference type="ARBA" id="ARBA00023157"/>
    </source>
</evidence>
<dbReference type="GO" id="GO:0042546">
    <property type="term" value="P:cell wall biogenesis"/>
    <property type="evidence" value="ECO:0007669"/>
    <property type="project" value="InterPro"/>
</dbReference>
<protein>
    <recommendedName>
        <fullName evidence="6">Xyloglucan endotransglucosylase/hydrolase</fullName>
        <ecNumber evidence="6">2.4.1.207</ecNumber>
    </recommendedName>
</protein>
<evidence type="ECO:0000256" key="1">
    <source>
        <dbReference type="ARBA" id="ARBA00022679"/>
    </source>
</evidence>
<keyword evidence="6" id="KW-0964">Secreted</keyword>
<comment type="function">
    <text evidence="6">Catalyzes xyloglucan endohydrolysis (XEH) and/or endotransglycosylation (XET). Cleaves and religates xyloglucan polymers, an essential constituent of the primary cell wall, and thereby participates in cell wall construction of growing tissues.</text>
</comment>
<dbReference type="Gene3D" id="2.60.120.200">
    <property type="match status" value="1"/>
</dbReference>
<proteinExistence type="inferred from homology"/>
<keyword evidence="6" id="KW-0961">Cell wall biogenesis/degradation</keyword>
<keyword evidence="3" id="KW-1015">Disulfide bond</keyword>
<dbReference type="AlphaFoldDB" id="A0AAP0BBP9"/>
<dbReference type="PIRSF" id="PIRSF005604">
    <property type="entry name" value="XET"/>
    <property type="match status" value="1"/>
</dbReference>
<dbReference type="EC" id="2.4.1.207" evidence="6"/>
<dbReference type="SUPFAM" id="SSF49899">
    <property type="entry name" value="Concanavalin A-like lectins/glucanases"/>
    <property type="match status" value="1"/>
</dbReference>
<keyword evidence="9" id="KW-1185">Reference proteome</keyword>
<dbReference type="InterPro" id="IPR016455">
    <property type="entry name" value="XTH"/>
</dbReference>
<dbReference type="GO" id="GO:0010411">
    <property type="term" value="P:xyloglucan metabolic process"/>
    <property type="evidence" value="ECO:0007669"/>
    <property type="project" value="InterPro"/>
</dbReference>
<keyword evidence="2 6" id="KW-0378">Hydrolase</keyword>
<dbReference type="Proteomes" id="UP001418222">
    <property type="component" value="Unassembled WGS sequence"/>
</dbReference>
<comment type="subcellular location">
    <subcellularLocation>
        <location evidence="6">Secreted</location>
        <location evidence="6">Cell wall</location>
    </subcellularLocation>
    <subcellularLocation>
        <location evidence="6">Secreted</location>
        <location evidence="6">Extracellular space</location>
        <location evidence="6">Apoplast</location>
    </subcellularLocation>
</comment>
<keyword evidence="1 6" id="KW-0808">Transferase</keyword>
<dbReference type="GO" id="GO:0048046">
    <property type="term" value="C:apoplast"/>
    <property type="evidence" value="ECO:0007669"/>
    <property type="project" value="UniProtKB-SubCell"/>
</dbReference>